<dbReference type="InterPro" id="IPR011990">
    <property type="entry name" value="TPR-like_helical_dom_sf"/>
</dbReference>
<keyword evidence="4" id="KW-1185">Reference proteome</keyword>
<reference evidence="3 4" key="1">
    <citation type="journal article" date="2021" name="Int. J. Syst. Evol. Microbiol.">
        <title>Reticulibacter mediterranei gen. nov., sp. nov., within the new family Reticulibacteraceae fam. nov., and Ktedonospora formicarum gen. nov., sp. nov., Ktedonobacter robiniae sp. nov., Dictyobacter formicarum sp. nov. and Dictyobacter arantiisoli sp. nov., belonging to the class Ktedonobacteria.</title>
        <authorList>
            <person name="Yabe S."/>
            <person name="Zheng Y."/>
            <person name="Wang C.M."/>
            <person name="Sakai Y."/>
            <person name="Abe K."/>
            <person name="Yokota A."/>
            <person name="Donadio S."/>
            <person name="Cavaletti L."/>
            <person name="Monciardini P."/>
        </authorList>
    </citation>
    <scope>NUCLEOTIDE SEQUENCE [LARGE SCALE GENOMIC DNA]</scope>
    <source>
        <strain evidence="3 4">SOSP1-30</strain>
    </source>
</reference>
<dbReference type="RefSeq" id="WP_201368928.1">
    <property type="nucleotide sequence ID" value="NZ_BNJG01000001.1"/>
</dbReference>
<feature type="domain" description="Tetratrico peptide repeat group 5" evidence="2">
    <location>
        <begin position="37"/>
        <end position="158"/>
    </location>
</feature>
<protein>
    <recommendedName>
        <fullName evidence="2">Tetratrico peptide repeat group 5 domain-containing protein</fullName>
    </recommendedName>
</protein>
<feature type="repeat" description="TPR" evidence="1">
    <location>
        <begin position="74"/>
        <end position="107"/>
    </location>
</feature>
<keyword evidence="1" id="KW-0802">TPR repeat</keyword>
<proteinExistence type="predicted"/>
<dbReference type="InterPro" id="IPR019734">
    <property type="entry name" value="TPR_rpt"/>
</dbReference>
<sequence>MTTHDRLQRAIHLRETGHAEEAREILLDLVAAAPDDPQINYQTAWVHDNLGLEREAVPFYVQAIEQGLAGANLEGALLGLGSTYRALGAYDQSIETFKRGLKEFPHNRAFSVFLAMALYNTRQYSESVELLLTQLAETTADENLLRYKRALLFYAPQLDQTWE</sequence>
<dbReference type="Pfam" id="PF12688">
    <property type="entry name" value="TPR_5"/>
    <property type="match status" value="1"/>
</dbReference>
<dbReference type="Proteomes" id="UP000654345">
    <property type="component" value="Unassembled WGS sequence"/>
</dbReference>
<dbReference type="Gene3D" id="1.25.40.10">
    <property type="entry name" value="Tetratricopeptide repeat domain"/>
    <property type="match status" value="1"/>
</dbReference>
<dbReference type="SUPFAM" id="SSF48452">
    <property type="entry name" value="TPR-like"/>
    <property type="match status" value="1"/>
</dbReference>
<dbReference type="InterPro" id="IPR041656">
    <property type="entry name" value="TPR_5"/>
</dbReference>
<organism evidence="3 4">
    <name type="scientific">Ktedonobacter robiniae</name>
    <dbReference type="NCBI Taxonomy" id="2778365"/>
    <lineage>
        <taxon>Bacteria</taxon>
        <taxon>Bacillati</taxon>
        <taxon>Chloroflexota</taxon>
        <taxon>Ktedonobacteria</taxon>
        <taxon>Ktedonobacterales</taxon>
        <taxon>Ktedonobacteraceae</taxon>
        <taxon>Ktedonobacter</taxon>
    </lineage>
</organism>
<evidence type="ECO:0000313" key="4">
    <source>
        <dbReference type="Proteomes" id="UP000654345"/>
    </source>
</evidence>
<evidence type="ECO:0000256" key="1">
    <source>
        <dbReference type="PROSITE-ProRule" id="PRU00339"/>
    </source>
</evidence>
<evidence type="ECO:0000313" key="3">
    <source>
        <dbReference type="EMBL" id="GHO51973.1"/>
    </source>
</evidence>
<gene>
    <name evidence="3" type="ORF">KSB_04480</name>
</gene>
<comment type="caution">
    <text evidence="3">The sequence shown here is derived from an EMBL/GenBank/DDBJ whole genome shotgun (WGS) entry which is preliminary data.</text>
</comment>
<dbReference type="PROSITE" id="PS50005">
    <property type="entry name" value="TPR"/>
    <property type="match status" value="1"/>
</dbReference>
<accession>A0ABQ3UGY8</accession>
<evidence type="ECO:0000259" key="2">
    <source>
        <dbReference type="Pfam" id="PF12688"/>
    </source>
</evidence>
<name>A0ABQ3UGY8_9CHLR</name>
<dbReference type="EMBL" id="BNJG01000001">
    <property type="protein sequence ID" value="GHO51973.1"/>
    <property type="molecule type" value="Genomic_DNA"/>
</dbReference>